<name>A0ABU5UZS2_9GAMM</name>
<proteinExistence type="predicted"/>
<keyword evidence="2" id="KW-1185">Reference proteome</keyword>
<evidence type="ECO:0000313" key="1">
    <source>
        <dbReference type="EMBL" id="MEA5666598.1"/>
    </source>
</evidence>
<dbReference type="Proteomes" id="UP001301653">
    <property type="component" value="Unassembled WGS sequence"/>
</dbReference>
<reference evidence="1 2" key="1">
    <citation type="submission" date="2023-12" db="EMBL/GenBank/DDBJ databases">
        <title>Stenotrophomonas guangdongensis sp. nov., isolated from wilted pepper plants (Capsicum annuum).</title>
        <authorList>
            <person name="Qiu M."/>
            <person name="Li Y."/>
            <person name="Liu Q."/>
            <person name="Zhang X."/>
            <person name="Huang Y."/>
            <person name="Guo R."/>
            <person name="Hu M."/>
            <person name="Zhou J."/>
            <person name="Zhou X."/>
        </authorList>
    </citation>
    <scope>NUCLEOTIDE SEQUENCE [LARGE SCALE GENOMIC DNA]</scope>
    <source>
        <strain evidence="1 2">MH1</strain>
    </source>
</reference>
<dbReference type="RefSeq" id="WP_323437927.1">
    <property type="nucleotide sequence ID" value="NZ_JAYFUH010000061.1"/>
</dbReference>
<accession>A0ABU5UZS2</accession>
<evidence type="ECO:0008006" key="3">
    <source>
        <dbReference type="Google" id="ProtNLM"/>
    </source>
</evidence>
<protein>
    <recommendedName>
        <fullName evidence="3">YcgL domain-containing protein</fullName>
    </recommendedName>
</protein>
<gene>
    <name evidence="1" type="ORF">VA603_03490</name>
</gene>
<organism evidence="1 2">
    <name type="scientific">Stenotrophomonas capsici</name>
    <dbReference type="NCBI Taxonomy" id="3110230"/>
    <lineage>
        <taxon>Bacteria</taxon>
        <taxon>Pseudomonadati</taxon>
        <taxon>Pseudomonadota</taxon>
        <taxon>Gammaproteobacteria</taxon>
        <taxon>Lysobacterales</taxon>
        <taxon>Lysobacteraceae</taxon>
        <taxon>Stenotrophomonas</taxon>
    </lineage>
</organism>
<sequence length="83" mass="9915">MEDRISTRFWFEHSSGIRLYPYKLRDNRTGHLAFRVAEPRAGANRVVNQLQLDDVEDVYRHVMQMGWSVRIRPIDQKSEIVRT</sequence>
<comment type="caution">
    <text evidence="1">The sequence shown here is derived from an EMBL/GenBank/DDBJ whole genome shotgun (WGS) entry which is preliminary data.</text>
</comment>
<evidence type="ECO:0000313" key="2">
    <source>
        <dbReference type="Proteomes" id="UP001301653"/>
    </source>
</evidence>
<dbReference type="EMBL" id="JAYFUH010000061">
    <property type="protein sequence ID" value="MEA5666598.1"/>
    <property type="molecule type" value="Genomic_DNA"/>
</dbReference>